<protein>
    <submittedName>
        <fullName evidence="5">Amino acid adenylation</fullName>
    </submittedName>
</protein>
<dbReference type="NCBIfam" id="TIGR01733">
    <property type="entry name" value="AA-adenyl-dom"/>
    <property type="match status" value="1"/>
</dbReference>
<evidence type="ECO:0000313" key="5">
    <source>
        <dbReference type="EMBL" id="GET42319.1"/>
    </source>
</evidence>
<dbReference type="AlphaFoldDB" id="A0AAV3XIP0"/>
<dbReference type="InterPro" id="IPR020845">
    <property type="entry name" value="AMP-binding_CS"/>
</dbReference>
<dbReference type="PANTHER" id="PTHR45527">
    <property type="entry name" value="NONRIBOSOMAL PEPTIDE SYNTHETASE"/>
    <property type="match status" value="1"/>
</dbReference>
<dbReference type="GO" id="GO:0043041">
    <property type="term" value="P:amino acid activation for nonribosomal peptide biosynthetic process"/>
    <property type="evidence" value="ECO:0007669"/>
    <property type="project" value="TreeGrafter"/>
</dbReference>
<proteinExistence type="predicted"/>
<organism evidence="5 6">
    <name type="scientific">Microseira wollei NIES-4236</name>
    <dbReference type="NCBI Taxonomy" id="2530354"/>
    <lineage>
        <taxon>Bacteria</taxon>
        <taxon>Bacillati</taxon>
        <taxon>Cyanobacteriota</taxon>
        <taxon>Cyanophyceae</taxon>
        <taxon>Oscillatoriophycideae</taxon>
        <taxon>Aerosakkonematales</taxon>
        <taxon>Aerosakkonemataceae</taxon>
        <taxon>Microseira</taxon>
    </lineage>
</organism>
<dbReference type="GO" id="GO:0044550">
    <property type="term" value="P:secondary metabolite biosynthetic process"/>
    <property type="evidence" value="ECO:0007669"/>
    <property type="project" value="TreeGrafter"/>
</dbReference>
<dbReference type="InterPro" id="IPR010071">
    <property type="entry name" value="AA_adenyl_dom"/>
</dbReference>
<keyword evidence="2" id="KW-0596">Phosphopantetheine</keyword>
<evidence type="ECO:0000313" key="6">
    <source>
        <dbReference type="Proteomes" id="UP001050975"/>
    </source>
</evidence>
<dbReference type="Gene3D" id="2.30.38.10">
    <property type="entry name" value="Luciferase, Domain 3"/>
    <property type="match status" value="1"/>
</dbReference>
<evidence type="ECO:0000256" key="2">
    <source>
        <dbReference type="ARBA" id="ARBA00022450"/>
    </source>
</evidence>
<dbReference type="FunFam" id="2.30.38.10:FF:000001">
    <property type="entry name" value="Non-ribosomal peptide synthetase PvdI"/>
    <property type="match status" value="1"/>
</dbReference>
<keyword evidence="3" id="KW-0597">Phosphoprotein</keyword>
<reference evidence="5" key="1">
    <citation type="submission" date="2019-10" db="EMBL/GenBank/DDBJ databases">
        <title>Draft genome sequece of Microseira wollei NIES-4236.</title>
        <authorList>
            <person name="Yamaguchi H."/>
            <person name="Suzuki S."/>
            <person name="Kawachi M."/>
        </authorList>
    </citation>
    <scope>NUCLEOTIDE SEQUENCE</scope>
    <source>
        <strain evidence="5">NIES-4236</strain>
    </source>
</reference>
<dbReference type="Proteomes" id="UP001050975">
    <property type="component" value="Unassembled WGS sequence"/>
</dbReference>
<dbReference type="InterPro" id="IPR020459">
    <property type="entry name" value="AMP-binding"/>
</dbReference>
<feature type="domain" description="AMP-dependent synthetase/ligase" evidence="4">
    <location>
        <begin position="1"/>
        <end position="334"/>
    </location>
</feature>
<dbReference type="Pfam" id="PF00501">
    <property type="entry name" value="AMP-binding"/>
    <property type="match status" value="1"/>
</dbReference>
<dbReference type="Gene3D" id="3.30.300.30">
    <property type="match status" value="1"/>
</dbReference>
<comment type="cofactor">
    <cofactor evidence="1">
        <name>pantetheine 4'-phosphate</name>
        <dbReference type="ChEBI" id="CHEBI:47942"/>
    </cofactor>
</comment>
<evidence type="ECO:0000256" key="3">
    <source>
        <dbReference type="ARBA" id="ARBA00022553"/>
    </source>
</evidence>
<dbReference type="EMBL" id="BLAY01000158">
    <property type="protein sequence ID" value="GET42319.1"/>
    <property type="molecule type" value="Genomic_DNA"/>
</dbReference>
<dbReference type="Gene3D" id="3.40.50.980">
    <property type="match status" value="2"/>
</dbReference>
<dbReference type="SUPFAM" id="SSF56801">
    <property type="entry name" value="Acetyl-CoA synthetase-like"/>
    <property type="match status" value="1"/>
</dbReference>
<keyword evidence="6" id="KW-1185">Reference proteome</keyword>
<accession>A0AAV3XIP0</accession>
<sequence length="446" mass="49694">MTYRQLNVKANQLAHYLRSLGLKPEQLVGICVERSLEMMVGILGILKAGGAYLPLDSSYPSERLAFILEDARIGILLTQQHLIEKLPQSGVTIACLDTDWSEIFQHSGENLHTNVTAENLAYVIYTSGSTGTPKGVEITHQGLTNHTIAVAKAYQLQISDRILQFGSISFDVSAEEIFPSWLSGATVVIRPEAILDFTNLGQFLAPEKVTVVNLPTTYWHEWVSYLVDSKTELPLTLRLAIVGTEAVQLEQLVIWEKLVGNRVRWINAYGPTEATIGVTLYELTTSDRQLSCVPIGRPIANTQIYILDSHLQPVPIGVNGEIYIGGDSLARGYLNRPDLTAEKFILNPFERSNSQSLKPSRLYKTGDLARYLPDGNIQFIGRIDSQVKIRGFRIELGEIETILKQPPGVRDAVVLAQEESEKPNHKRLVGYIPKKQHPQRLNCEIS</sequence>
<dbReference type="GO" id="GO:0031177">
    <property type="term" value="F:phosphopantetheine binding"/>
    <property type="evidence" value="ECO:0007669"/>
    <property type="project" value="TreeGrafter"/>
</dbReference>
<evidence type="ECO:0000259" key="4">
    <source>
        <dbReference type="Pfam" id="PF00501"/>
    </source>
</evidence>
<dbReference type="FunFam" id="3.40.50.12780:FF:000012">
    <property type="entry name" value="Non-ribosomal peptide synthetase"/>
    <property type="match status" value="1"/>
</dbReference>
<dbReference type="RefSeq" id="WP_264196776.1">
    <property type="nucleotide sequence ID" value="NZ_BLAY01000158.1"/>
</dbReference>
<gene>
    <name evidence="5" type="ORF">MiSe_71350</name>
</gene>
<dbReference type="PROSITE" id="PS00455">
    <property type="entry name" value="AMP_BINDING"/>
    <property type="match status" value="1"/>
</dbReference>
<name>A0AAV3XIP0_9CYAN</name>
<evidence type="ECO:0000256" key="1">
    <source>
        <dbReference type="ARBA" id="ARBA00001957"/>
    </source>
</evidence>
<dbReference type="PRINTS" id="PR00154">
    <property type="entry name" value="AMPBINDING"/>
</dbReference>
<dbReference type="InterPro" id="IPR000873">
    <property type="entry name" value="AMP-dep_synth/lig_dom"/>
</dbReference>
<dbReference type="PANTHER" id="PTHR45527:SF14">
    <property type="entry name" value="PLIPASTATIN SYNTHASE SUBUNIT B"/>
    <property type="match status" value="1"/>
</dbReference>
<dbReference type="FunFam" id="3.40.50.980:FF:000001">
    <property type="entry name" value="Non-ribosomal peptide synthetase"/>
    <property type="match status" value="1"/>
</dbReference>
<comment type="caution">
    <text evidence="5">The sequence shown here is derived from an EMBL/GenBank/DDBJ whole genome shotgun (WGS) entry which is preliminary data.</text>
</comment>
<dbReference type="GO" id="GO:0005829">
    <property type="term" value="C:cytosol"/>
    <property type="evidence" value="ECO:0007669"/>
    <property type="project" value="TreeGrafter"/>
</dbReference>
<dbReference type="InterPro" id="IPR045851">
    <property type="entry name" value="AMP-bd_C_sf"/>
</dbReference>